<dbReference type="Gene3D" id="3.10.100.10">
    <property type="entry name" value="Mannose-Binding Protein A, subunit A"/>
    <property type="match status" value="1"/>
</dbReference>
<dbReference type="SMART" id="SM00034">
    <property type="entry name" value="CLECT"/>
    <property type="match status" value="1"/>
</dbReference>
<dbReference type="AlphaFoldDB" id="A0A250YCV9"/>
<name>A0A250YCV9_CASCN</name>
<dbReference type="InterPro" id="IPR001304">
    <property type="entry name" value="C-type_lectin-like"/>
</dbReference>
<evidence type="ECO:0000256" key="1">
    <source>
        <dbReference type="ARBA" id="ARBA00004606"/>
    </source>
</evidence>
<dbReference type="KEGG" id="ccan:109692629"/>
<keyword evidence="3 10" id="KW-0430">Lectin</keyword>
<dbReference type="PROSITE" id="PS50041">
    <property type="entry name" value="C_TYPE_LECTIN_2"/>
    <property type="match status" value="1"/>
</dbReference>
<protein>
    <submittedName>
        <fullName evidence="10 13">Killer cell lectin-like receptor subfamily B member 1</fullName>
    </submittedName>
</protein>
<keyword evidence="12" id="KW-1185">Reference proteome</keyword>
<evidence type="ECO:0000256" key="4">
    <source>
        <dbReference type="ARBA" id="ARBA00022968"/>
    </source>
</evidence>
<feature type="transmembrane region" description="Helical" evidence="8">
    <location>
        <begin position="43"/>
        <end position="66"/>
    </location>
</feature>
<evidence type="ECO:0000256" key="2">
    <source>
        <dbReference type="ARBA" id="ARBA00022692"/>
    </source>
</evidence>
<evidence type="ECO:0000313" key="10">
    <source>
        <dbReference type="EMBL" id="JAV41400.1"/>
    </source>
</evidence>
<evidence type="ECO:0000256" key="5">
    <source>
        <dbReference type="ARBA" id="ARBA00022989"/>
    </source>
</evidence>
<keyword evidence="6 8" id="KW-0472">Membrane</keyword>
<dbReference type="InterPro" id="IPR016186">
    <property type="entry name" value="C-type_lectin-like/link_sf"/>
</dbReference>
<evidence type="ECO:0000313" key="13">
    <source>
        <dbReference type="RefSeq" id="XP_020028960.1"/>
    </source>
</evidence>
<accession>A0A250YCV9</accession>
<keyword evidence="7" id="KW-1015">Disulfide bond</keyword>
<dbReference type="GO" id="GO:0042269">
    <property type="term" value="P:regulation of natural killer cell mediated cytotoxicity"/>
    <property type="evidence" value="ECO:0007669"/>
    <property type="project" value="TreeGrafter"/>
</dbReference>
<dbReference type="SUPFAM" id="SSF56436">
    <property type="entry name" value="C-type lectin-like"/>
    <property type="match status" value="1"/>
</dbReference>
<gene>
    <name evidence="10" type="primary">KLRB1B</name>
    <name evidence="11 13" type="synonym">Klrb1</name>
</gene>
<keyword evidence="2 8" id="KW-0812">Transmembrane</keyword>
<reference evidence="10" key="1">
    <citation type="journal article" date="2017" name="G3 (Bethesda)">
        <title>De Novo Genome and Transcriptome Assembly of the Canadian Beaver (Castor canadensis).</title>
        <authorList>
            <person name="Lok S."/>
            <person name="Paton T.A."/>
            <person name="Wang Z."/>
            <person name="Kaur G."/>
            <person name="Walker S."/>
            <person name="Yuen R.K."/>
            <person name="Sung W.W."/>
            <person name="Whitney J."/>
            <person name="Buchanan J.A."/>
            <person name="Trost B."/>
            <person name="Singh N."/>
            <person name="Apresto B."/>
            <person name="Chen N."/>
            <person name="Coole M."/>
            <person name="Dawson T.J."/>
            <person name="Ho K.Y."/>
            <person name="Hu Z."/>
            <person name="Pullenayegum S."/>
            <person name="Samler K."/>
            <person name="Shipstone A."/>
            <person name="Tsoi F."/>
            <person name="Wang T."/>
            <person name="Pereira S.L."/>
            <person name="Rostami P."/>
            <person name="Ryan C.A."/>
            <person name="Tong A.H."/>
            <person name="Ng K."/>
            <person name="Sundaravadanam Y."/>
            <person name="Simpson J.T."/>
            <person name="Lim B.K."/>
            <person name="Engstrom M.D."/>
            <person name="Dutton C.J."/>
            <person name="Kerr K.C."/>
            <person name="Franke M."/>
            <person name="Rapley W."/>
            <person name="Wintle R.F."/>
            <person name="Scherer S.W."/>
        </authorList>
    </citation>
    <scope>NUCLEOTIDE SEQUENCE</scope>
    <source>
        <strain evidence="10">Ward</strain>
        <tissue evidence="10">Leukocyte</tissue>
    </source>
</reference>
<dbReference type="PANTHER" id="PTHR46784">
    <property type="entry name" value="KILLER CELL LECTIN-LIKE RECEPTOR SUBFAMILY B MEMBER 1"/>
    <property type="match status" value="1"/>
</dbReference>
<comment type="subcellular location">
    <subcellularLocation>
        <location evidence="1">Membrane</location>
        <topology evidence="1">Single-pass type II membrane protein</topology>
    </subcellularLocation>
</comment>
<dbReference type="RefSeq" id="XP_020028960.1">
    <property type="nucleotide sequence ID" value="XM_020173371.1"/>
</dbReference>
<reference evidence="13" key="3">
    <citation type="submission" date="2025-04" db="UniProtKB">
        <authorList>
            <consortium name="RefSeq"/>
        </authorList>
    </citation>
    <scope>IDENTIFICATION</scope>
    <source>
        <tissue evidence="13">Leukocyte</tissue>
    </source>
</reference>
<dbReference type="CTD" id="3820"/>
<dbReference type="InterPro" id="IPR051527">
    <property type="entry name" value="KLR_subfamily_B"/>
</dbReference>
<evidence type="ECO:0000256" key="8">
    <source>
        <dbReference type="SAM" id="Phobius"/>
    </source>
</evidence>
<dbReference type="GO" id="GO:0030246">
    <property type="term" value="F:carbohydrate binding"/>
    <property type="evidence" value="ECO:0007669"/>
    <property type="project" value="UniProtKB-KW"/>
</dbReference>
<dbReference type="PANTHER" id="PTHR46784:SF1">
    <property type="entry name" value="KILLER CELL LECTIN-LIKE RECEPTOR SUBFAMILY B MEMBER 1"/>
    <property type="match status" value="1"/>
</dbReference>
<dbReference type="InterPro" id="IPR016187">
    <property type="entry name" value="CTDL_fold"/>
</dbReference>
<keyword evidence="5 8" id="KW-1133">Transmembrane helix</keyword>
<keyword evidence="4" id="KW-0735">Signal-anchor</keyword>
<dbReference type="GO" id="GO:0038023">
    <property type="term" value="F:signaling receptor activity"/>
    <property type="evidence" value="ECO:0007669"/>
    <property type="project" value="TreeGrafter"/>
</dbReference>
<keyword evidence="10" id="KW-0675">Receptor</keyword>
<dbReference type="Ensembl" id="ENSCCNT00000016941.1">
    <property type="protein sequence ID" value="ENSCCNP00000012906.1"/>
    <property type="gene ID" value="ENSCCNG00000013401.1"/>
</dbReference>
<evidence type="ECO:0000259" key="9">
    <source>
        <dbReference type="PROSITE" id="PS50041"/>
    </source>
</evidence>
<dbReference type="CDD" id="cd03593">
    <property type="entry name" value="CLECT_NK_receptors_like"/>
    <property type="match status" value="1"/>
</dbReference>
<proteinExistence type="predicted"/>
<dbReference type="InterPro" id="IPR033992">
    <property type="entry name" value="NKR-like_CTLD"/>
</dbReference>
<dbReference type="GO" id="GO:0009986">
    <property type="term" value="C:cell surface"/>
    <property type="evidence" value="ECO:0007669"/>
    <property type="project" value="TreeGrafter"/>
</dbReference>
<dbReference type="GO" id="GO:0005886">
    <property type="term" value="C:plasma membrane"/>
    <property type="evidence" value="ECO:0007669"/>
    <property type="project" value="TreeGrafter"/>
</dbReference>
<dbReference type="EMBL" id="GFFW01003388">
    <property type="protein sequence ID" value="JAV41400.1"/>
    <property type="molecule type" value="Transcribed_RNA"/>
</dbReference>
<evidence type="ECO:0000256" key="3">
    <source>
        <dbReference type="ARBA" id="ARBA00022734"/>
    </source>
</evidence>
<reference evidence="11" key="2">
    <citation type="submission" date="2023-09" db="UniProtKB">
        <authorList>
            <consortium name="Ensembl"/>
        </authorList>
    </citation>
    <scope>IDENTIFICATION</scope>
</reference>
<evidence type="ECO:0000256" key="7">
    <source>
        <dbReference type="ARBA" id="ARBA00023157"/>
    </source>
</evidence>
<dbReference type="OrthoDB" id="8950604at2759"/>
<evidence type="ECO:0000313" key="11">
    <source>
        <dbReference type="Ensembl" id="ENSCCNP00000012906.1"/>
    </source>
</evidence>
<sequence>MDTPVIYADLNLSRTSRLENSSRSFPPQDICQGPSCHQLALKLGCAVILLLVLSVIGLSVSVVVLIQKSSIEKCIVDIQENRTETTERSPLVECPPDWHSLHNKCLGVFHSTSKSWNDSRSDCSEKESSLLLIQDQEELVSLWGLIQGLQKNDIHLFWIGLHYTLPEENWKWINGSVFNSDILKITGTPEENKCVVISKQKMVSETCDGENKWICQKELKPVK</sequence>
<dbReference type="Proteomes" id="UP001732720">
    <property type="component" value="Chromosome 6"/>
</dbReference>
<dbReference type="GeneID" id="109692629"/>
<dbReference type="Pfam" id="PF00059">
    <property type="entry name" value="Lectin_C"/>
    <property type="match status" value="1"/>
</dbReference>
<feature type="domain" description="C-type lectin" evidence="9">
    <location>
        <begin position="101"/>
        <end position="216"/>
    </location>
</feature>
<evidence type="ECO:0000313" key="12">
    <source>
        <dbReference type="Proteomes" id="UP001732720"/>
    </source>
</evidence>
<evidence type="ECO:0000256" key="6">
    <source>
        <dbReference type="ARBA" id="ARBA00023136"/>
    </source>
</evidence>
<organism evidence="10">
    <name type="scientific">Castor canadensis</name>
    <name type="common">American beaver</name>
    <dbReference type="NCBI Taxonomy" id="51338"/>
    <lineage>
        <taxon>Eukaryota</taxon>
        <taxon>Metazoa</taxon>
        <taxon>Chordata</taxon>
        <taxon>Craniata</taxon>
        <taxon>Vertebrata</taxon>
        <taxon>Euteleostomi</taxon>
        <taxon>Mammalia</taxon>
        <taxon>Eutheria</taxon>
        <taxon>Euarchontoglires</taxon>
        <taxon>Glires</taxon>
        <taxon>Rodentia</taxon>
        <taxon>Castorimorpha</taxon>
        <taxon>Castoridae</taxon>
        <taxon>Castor</taxon>
    </lineage>
</organism>